<evidence type="ECO:0000256" key="2">
    <source>
        <dbReference type="SAM" id="SignalP"/>
    </source>
</evidence>
<keyword evidence="7" id="KW-1185">Reference proteome</keyword>
<sequence length="1126" mass="124903">MLFLILMGFVTTSHSQAAEPTAGTSPRKTDGHALDALFADQHIPESGILICNRALSLPQRNAFELLSDWVLPNDRHAGFRVTSDYVSPEHSGAATSTTQSGGQIVSPAILWLRLANELNEIDATRAAITQCSVDSPRNQCGQTALLALLAIEEGDIASAGDLLEKLFSLVLSDTDLLNESRQAVLLCADQAGRSPELSAIVIDPVQMVIQHYIKDLHRSAWHRHLEAVFAKLVEQSQRTETVRPASGLNSGKLDTTQWHRVSRSSAPEHGNGYPAARWHLTPGAARKVSSHSDDFLFFASPLQGSFDIETDVTGFGYRDTQLMIAGQWTGLIYDHRHYAIGNISGELKRFPVDPPMQDIHSRGSIHVRTTVRETEATSFFNARQIHVQPLPPLRDPWVAIRSSYNTHGGLDDLRITGTPTIPETIPLVTSPELTEWYDYFSTTTAASHRLTDWKGSVETLQPGNAATEITDARATELPPGSSAERLLVYSRPMIEDGSIEYEFWYTPGETTAHPAVGRNCYLISGEGVRLHQLTDGRHERSSLRSDNASEVSGDQPTLSLLANAWNKMQVEVIGNQLRLLLNGELVYETILESDRLQRKFGLFHYADQSDLRVRNPRWTGDWPKQMPGLDAQNLAVYANAELDRTAEELPELFVQEINSQSILDRKFTVVTGNASADVQSSDDGVRLVRDGQQGYSGTLLGAAVDVGGDFDVVLSYDQFEYKADPGKVASIQMYVRANNEDRDVAAVQCTMGRDGKFSVQCMKMQTINGEDRRHYFGRYPTEATAGRIRICRRGNKIYYLHAENDSSQFQLLGENDFTADDLQELGIQFGVQIQDAGGYSHARFTKIEIRAERLSGLATESADAMLAKFNEQREQLPDSFHCDFRTTPPDENDFYTWGNLHDWNLSTGGILVDSVGTDHWTSAGISLKHVIHGDFDMTFAFEPNELAVPKEGDYTQIYLQVETSDEDRMQFNAMLTKSPRDAIVSQGQSRTRNAQGYSYNRLGSLGISSPDYLRLLRRGKKVYFYAGVESKKQEYLIGSTSAPDLPLIPFGVRMMLHTGGSDRQSQMLVKSLDVKAQQLTRLSVAPIANSAPSAIKPRSPTPTTPPTPPTKSLPTRLFESVRGLFQ</sequence>
<proteinExistence type="predicted"/>
<feature type="signal peptide" evidence="2">
    <location>
        <begin position="1"/>
        <end position="17"/>
    </location>
</feature>
<reference evidence="7" key="1">
    <citation type="journal article" date="2019" name="Int. J. Syst. Evol. Microbiol.">
        <title>The Global Catalogue of Microorganisms (GCM) 10K type strain sequencing project: providing services to taxonomists for standard genome sequencing and annotation.</title>
        <authorList>
            <consortium name="The Broad Institute Genomics Platform"/>
            <consortium name="The Broad Institute Genome Sequencing Center for Infectious Disease"/>
            <person name="Wu L."/>
            <person name="Ma J."/>
        </authorList>
    </citation>
    <scope>NUCLEOTIDE SEQUENCE [LARGE SCALE GENOMIC DNA]</scope>
    <source>
        <strain evidence="7">JCM 17759</strain>
    </source>
</reference>
<dbReference type="Pfam" id="PF07619">
    <property type="entry name" value="DUF1581"/>
    <property type="match status" value="1"/>
</dbReference>
<dbReference type="EMBL" id="BAABGA010000035">
    <property type="protein sequence ID" value="GAA4455454.1"/>
    <property type="molecule type" value="Genomic_DNA"/>
</dbReference>
<feature type="domain" description="DUF1583" evidence="5">
    <location>
        <begin position="479"/>
        <end position="625"/>
    </location>
</feature>
<dbReference type="InterPro" id="IPR022660">
    <property type="entry name" value="DUF1581"/>
</dbReference>
<evidence type="ECO:0000313" key="6">
    <source>
        <dbReference type="EMBL" id="GAA4455454.1"/>
    </source>
</evidence>
<feature type="region of interest" description="Disordered" evidence="1">
    <location>
        <begin position="1090"/>
        <end position="1114"/>
    </location>
</feature>
<evidence type="ECO:0000313" key="7">
    <source>
        <dbReference type="Proteomes" id="UP001500840"/>
    </source>
</evidence>
<feature type="compositionally biased region" description="Pro residues" evidence="1">
    <location>
        <begin position="1099"/>
        <end position="1111"/>
    </location>
</feature>
<evidence type="ECO:0000259" key="3">
    <source>
        <dbReference type="Pfam" id="PF07619"/>
    </source>
</evidence>
<dbReference type="Proteomes" id="UP001500840">
    <property type="component" value="Unassembled WGS sequence"/>
</dbReference>
<protein>
    <submittedName>
        <fullName evidence="6">DUF1583 domain-containing protein</fullName>
    </submittedName>
</protein>
<evidence type="ECO:0000259" key="4">
    <source>
        <dbReference type="Pfam" id="PF07622"/>
    </source>
</evidence>
<feature type="domain" description="DUF1583" evidence="4">
    <location>
        <begin position="632"/>
        <end position="871"/>
    </location>
</feature>
<feature type="chain" id="PRO_5046848869" evidence="2">
    <location>
        <begin position="18"/>
        <end position="1126"/>
    </location>
</feature>
<dbReference type="InterPro" id="IPR046518">
    <property type="entry name" value="DUF1583_N"/>
</dbReference>
<feature type="domain" description="DUF1581" evidence="3">
    <location>
        <begin position="368"/>
        <end position="444"/>
    </location>
</feature>
<dbReference type="Pfam" id="PF20407">
    <property type="entry name" value="DUF1583_N"/>
    <property type="match status" value="1"/>
</dbReference>
<evidence type="ECO:0000256" key="1">
    <source>
        <dbReference type="SAM" id="MobiDB-lite"/>
    </source>
</evidence>
<gene>
    <name evidence="6" type="ORF">GCM10023156_29500</name>
</gene>
<evidence type="ECO:0000259" key="5">
    <source>
        <dbReference type="Pfam" id="PF20407"/>
    </source>
</evidence>
<comment type="caution">
    <text evidence="6">The sequence shown here is derived from an EMBL/GenBank/DDBJ whole genome shotgun (WGS) entry which is preliminary data.</text>
</comment>
<keyword evidence="2" id="KW-0732">Signal</keyword>
<accession>A0ABP8MW53</accession>
<dbReference type="Gene3D" id="2.60.120.560">
    <property type="entry name" value="Exo-inulinase, domain 1"/>
    <property type="match status" value="1"/>
</dbReference>
<organism evidence="6 7">
    <name type="scientific">Novipirellula rosea</name>
    <dbReference type="NCBI Taxonomy" id="1031540"/>
    <lineage>
        <taxon>Bacteria</taxon>
        <taxon>Pseudomonadati</taxon>
        <taxon>Planctomycetota</taxon>
        <taxon>Planctomycetia</taxon>
        <taxon>Pirellulales</taxon>
        <taxon>Pirellulaceae</taxon>
        <taxon>Novipirellula</taxon>
    </lineage>
</organism>
<name>A0ABP8MW53_9BACT</name>
<dbReference type="InterPro" id="IPR011475">
    <property type="entry name" value="DUF1583"/>
</dbReference>
<dbReference type="Pfam" id="PF07622">
    <property type="entry name" value="DUF1583"/>
    <property type="match status" value="1"/>
</dbReference>